<comment type="subcellular location">
    <subcellularLocation>
        <location evidence="1">Membrane</location>
        <topology evidence="1">Multi-pass membrane protein</topology>
    </subcellularLocation>
</comment>
<evidence type="ECO:0000256" key="3">
    <source>
        <dbReference type="ARBA" id="ARBA00022692"/>
    </source>
</evidence>
<protein>
    <submittedName>
        <fullName evidence="7">Inorganic phosphate transporter</fullName>
    </submittedName>
</protein>
<dbReference type="PANTHER" id="PTHR11101">
    <property type="entry name" value="PHOSPHATE TRANSPORTER"/>
    <property type="match status" value="1"/>
</dbReference>
<feature type="transmembrane region" description="Helical" evidence="6">
    <location>
        <begin position="303"/>
        <end position="324"/>
    </location>
</feature>
<feature type="transmembrane region" description="Helical" evidence="6">
    <location>
        <begin position="129"/>
        <end position="155"/>
    </location>
</feature>
<evidence type="ECO:0000313" key="7">
    <source>
        <dbReference type="EMBL" id="MBI5170676.1"/>
    </source>
</evidence>
<evidence type="ECO:0000256" key="5">
    <source>
        <dbReference type="ARBA" id="ARBA00023136"/>
    </source>
</evidence>
<organism evidence="7 8">
    <name type="scientific">Eiseniibacteriota bacterium</name>
    <dbReference type="NCBI Taxonomy" id="2212470"/>
    <lineage>
        <taxon>Bacteria</taxon>
        <taxon>Candidatus Eiseniibacteriota</taxon>
    </lineage>
</organism>
<dbReference type="AlphaFoldDB" id="A0A933SG29"/>
<dbReference type="GO" id="GO:0005315">
    <property type="term" value="F:phosphate transmembrane transporter activity"/>
    <property type="evidence" value="ECO:0007669"/>
    <property type="project" value="InterPro"/>
</dbReference>
<dbReference type="GO" id="GO:0035435">
    <property type="term" value="P:phosphate ion transmembrane transport"/>
    <property type="evidence" value="ECO:0007669"/>
    <property type="project" value="TreeGrafter"/>
</dbReference>
<reference evidence="7" key="1">
    <citation type="submission" date="2020-07" db="EMBL/GenBank/DDBJ databases">
        <title>Huge and variable diversity of episymbiotic CPR bacteria and DPANN archaea in groundwater ecosystems.</title>
        <authorList>
            <person name="He C.Y."/>
            <person name="Keren R."/>
            <person name="Whittaker M."/>
            <person name="Farag I.F."/>
            <person name="Doudna J."/>
            <person name="Cate J.H.D."/>
            <person name="Banfield J.F."/>
        </authorList>
    </citation>
    <scope>NUCLEOTIDE SEQUENCE</scope>
    <source>
        <strain evidence="7">NC_groundwater_1813_Pr3_B-0.1um_71_17</strain>
    </source>
</reference>
<feature type="transmembrane region" description="Helical" evidence="6">
    <location>
        <begin position="71"/>
        <end position="94"/>
    </location>
</feature>
<keyword evidence="2" id="KW-0813">Transport</keyword>
<accession>A0A933SG29</accession>
<feature type="transmembrane region" description="Helical" evidence="6">
    <location>
        <begin position="100"/>
        <end position="117"/>
    </location>
</feature>
<evidence type="ECO:0000256" key="1">
    <source>
        <dbReference type="ARBA" id="ARBA00004141"/>
    </source>
</evidence>
<comment type="caution">
    <text evidence="7">The sequence shown here is derived from an EMBL/GenBank/DDBJ whole genome shotgun (WGS) entry which is preliminary data.</text>
</comment>
<dbReference type="EMBL" id="JACRIW010000103">
    <property type="protein sequence ID" value="MBI5170676.1"/>
    <property type="molecule type" value="Genomic_DNA"/>
</dbReference>
<keyword evidence="3 6" id="KW-0812">Transmembrane</keyword>
<evidence type="ECO:0000256" key="2">
    <source>
        <dbReference type="ARBA" id="ARBA00022448"/>
    </source>
</evidence>
<dbReference type="Pfam" id="PF01384">
    <property type="entry name" value="PHO4"/>
    <property type="match status" value="1"/>
</dbReference>
<dbReference type="GO" id="GO:0016020">
    <property type="term" value="C:membrane"/>
    <property type="evidence" value="ECO:0007669"/>
    <property type="project" value="UniProtKB-SubCell"/>
</dbReference>
<keyword evidence="4 6" id="KW-1133">Transmembrane helix</keyword>
<proteinExistence type="predicted"/>
<name>A0A933SG29_UNCEI</name>
<dbReference type="PANTHER" id="PTHR11101:SF80">
    <property type="entry name" value="PHOSPHATE TRANSPORTER"/>
    <property type="match status" value="1"/>
</dbReference>
<evidence type="ECO:0000313" key="8">
    <source>
        <dbReference type="Proteomes" id="UP000696931"/>
    </source>
</evidence>
<sequence length="330" mass="34593">MLWGIVVVALLFDYSNGFHDAANSIATVVSTRVLSPRQAVVWAAFFNFIAFAVFGVHVAKTIAKGTVDPAVVTPAIVLAALAGALIWNMLTWWWGLPTSSSHALMGGFIGAAVVAVGPQAVMMSGLTKVATFIVVSPVVGLLLGFLFMLVVMWIFRRSTPRKVDTLFRRLQLFSAAAFSLGHGSNDAQKTAGIITALLYSTGTISGEFHVPFWVILASYGAIGLGTLSGGWRIVKTMGMNITKLQPVGGFCAETAGAVALFGASALGIPVSTTHTITGAIVGSGVSATRRLSAVKWGVAGRIVWAWVLTMPAAALVAAACWFVIHLAGMR</sequence>
<gene>
    <name evidence="7" type="ORF">HZA61_14400</name>
</gene>
<evidence type="ECO:0000256" key="4">
    <source>
        <dbReference type="ARBA" id="ARBA00022989"/>
    </source>
</evidence>
<evidence type="ECO:0000256" key="6">
    <source>
        <dbReference type="SAM" id="Phobius"/>
    </source>
</evidence>
<feature type="transmembrane region" description="Helical" evidence="6">
    <location>
        <begin position="40"/>
        <end position="59"/>
    </location>
</feature>
<dbReference type="InterPro" id="IPR001204">
    <property type="entry name" value="Phos_transporter"/>
</dbReference>
<dbReference type="Proteomes" id="UP000696931">
    <property type="component" value="Unassembled WGS sequence"/>
</dbReference>
<keyword evidence="5 6" id="KW-0472">Membrane</keyword>
<feature type="transmembrane region" description="Helical" evidence="6">
    <location>
        <begin position="246"/>
        <end position="268"/>
    </location>
</feature>
<feature type="transmembrane region" description="Helical" evidence="6">
    <location>
        <begin position="212"/>
        <end position="234"/>
    </location>
</feature>